<protein>
    <submittedName>
        <fullName evidence="1">Spore coat protein GerQ</fullName>
    </submittedName>
</protein>
<sequence>MMQGGGSGMGGQQGGMMPGMVQGMQGGMMPGMQQGGQGMMGGQQGGPMQGMMPNMGPMQQGQGPYQGGMQGGQGQVQGQQVQIPIGGGGPIGREQSYIENILRLNTGKPVKVYMTFEGQKQQIFEGILREAGKDHIVVSDPESGNWYLLLMIYLDYVVFDEEINYQYPFG</sequence>
<proteinExistence type="predicted"/>
<dbReference type="OrthoDB" id="1643178at2"/>
<keyword evidence="2" id="KW-1185">Reference proteome</keyword>
<dbReference type="EMBL" id="SOPW01000011">
    <property type="protein sequence ID" value="TFB19293.1"/>
    <property type="molecule type" value="Genomic_DNA"/>
</dbReference>
<keyword evidence="1" id="KW-0946">Virion</keyword>
<dbReference type="NCBIfam" id="TIGR02728">
    <property type="entry name" value="spore_gerQ"/>
    <property type="match status" value="1"/>
</dbReference>
<dbReference type="Proteomes" id="UP000297975">
    <property type="component" value="Unassembled WGS sequence"/>
</dbReference>
<reference evidence="1 2" key="1">
    <citation type="submission" date="2019-03" db="EMBL/GenBank/DDBJ databases">
        <authorList>
            <person name="He R.-H."/>
        </authorList>
    </citation>
    <scope>NUCLEOTIDE SEQUENCE [LARGE SCALE GENOMIC DNA]</scope>
    <source>
        <strain evidence="2">SH 714</strain>
    </source>
</reference>
<accession>A0A4Y8IFN7</accession>
<comment type="caution">
    <text evidence="1">The sequence shown here is derived from an EMBL/GenBank/DDBJ whole genome shotgun (WGS) entry which is preliminary data.</text>
</comment>
<evidence type="ECO:0000313" key="2">
    <source>
        <dbReference type="Proteomes" id="UP000297975"/>
    </source>
</evidence>
<organism evidence="1 2">
    <name type="scientific">Filobacillus milosensis</name>
    <dbReference type="NCBI Taxonomy" id="94137"/>
    <lineage>
        <taxon>Bacteria</taxon>
        <taxon>Bacillati</taxon>
        <taxon>Bacillota</taxon>
        <taxon>Bacilli</taxon>
        <taxon>Bacillales</taxon>
        <taxon>Bacillaceae</taxon>
        <taxon>Filobacillus</taxon>
    </lineage>
</organism>
<dbReference type="InterPro" id="IPR014099">
    <property type="entry name" value="Spore_coat_GerQ"/>
</dbReference>
<keyword evidence="1" id="KW-0167">Capsid protein</keyword>
<dbReference type="AlphaFoldDB" id="A0A4Y8IFN7"/>
<evidence type="ECO:0000313" key="1">
    <source>
        <dbReference type="EMBL" id="TFB19293.1"/>
    </source>
</evidence>
<gene>
    <name evidence="1" type="primary">gerQ</name>
    <name evidence="1" type="ORF">E3U55_10830</name>
</gene>
<dbReference type="PIRSF" id="PIRSF038931">
    <property type="entry name" value="GerQ"/>
    <property type="match status" value="1"/>
</dbReference>
<name>A0A4Y8IFN7_9BACI</name>
<dbReference type="Pfam" id="PF09671">
    <property type="entry name" value="Spore_GerQ"/>
    <property type="match status" value="1"/>
</dbReference>